<protein>
    <submittedName>
        <fullName evidence="5">Helix-turn-helix protein</fullName>
    </submittedName>
</protein>
<keyword evidence="1" id="KW-0805">Transcription regulation</keyword>
<evidence type="ECO:0000313" key="5">
    <source>
        <dbReference type="EMBL" id="TCL56908.1"/>
    </source>
</evidence>
<gene>
    <name evidence="5" type="ORF">EDD76_11081</name>
</gene>
<evidence type="ECO:0000259" key="4">
    <source>
        <dbReference type="PROSITE" id="PS01124"/>
    </source>
</evidence>
<dbReference type="GO" id="GO:0043565">
    <property type="term" value="F:sequence-specific DNA binding"/>
    <property type="evidence" value="ECO:0007669"/>
    <property type="project" value="InterPro"/>
</dbReference>
<keyword evidence="3" id="KW-0804">Transcription</keyword>
<evidence type="ECO:0000256" key="2">
    <source>
        <dbReference type="ARBA" id="ARBA00023125"/>
    </source>
</evidence>
<dbReference type="Proteomes" id="UP000295718">
    <property type="component" value="Unassembled WGS sequence"/>
</dbReference>
<evidence type="ECO:0000256" key="3">
    <source>
        <dbReference type="ARBA" id="ARBA00023163"/>
    </source>
</evidence>
<comment type="caution">
    <text evidence="5">The sequence shown here is derived from an EMBL/GenBank/DDBJ whole genome shotgun (WGS) entry which is preliminary data.</text>
</comment>
<dbReference type="SUPFAM" id="SSF46689">
    <property type="entry name" value="Homeodomain-like"/>
    <property type="match status" value="1"/>
</dbReference>
<dbReference type="Gene3D" id="1.10.10.60">
    <property type="entry name" value="Homeodomain-like"/>
    <property type="match status" value="1"/>
</dbReference>
<reference evidence="5 6" key="1">
    <citation type="submission" date="2019-03" db="EMBL/GenBank/DDBJ databases">
        <title>Genomic Encyclopedia of Type Strains, Phase IV (KMG-IV): sequencing the most valuable type-strain genomes for metagenomic binning, comparative biology and taxonomic classification.</title>
        <authorList>
            <person name="Goeker M."/>
        </authorList>
    </citation>
    <scope>NUCLEOTIDE SEQUENCE [LARGE SCALE GENOMIC DNA]</scope>
    <source>
        <strain evidence="5 6">DSM 100556</strain>
    </source>
</reference>
<keyword evidence="6" id="KW-1185">Reference proteome</keyword>
<proteinExistence type="predicted"/>
<dbReference type="STRING" id="1469948.GCA_000732725_02850"/>
<dbReference type="PANTHER" id="PTHR43280:SF2">
    <property type="entry name" value="HTH-TYPE TRANSCRIPTIONAL REGULATOR EXSA"/>
    <property type="match status" value="1"/>
</dbReference>
<dbReference type="PROSITE" id="PS01124">
    <property type="entry name" value="HTH_ARAC_FAMILY_2"/>
    <property type="match status" value="1"/>
</dbReference>
<dbReference type="OrthoDB" id="337756at2"/>
<dbReference type="PANTHER" id="PTHR43280">
    <property type="entry name" value="ARAC-FAMILY TRANSCRIPTIONAL REGULATOR"/>
    <property type="match status" value="1"/>
</dbReference>
<dbReference type="InterPro" id="IPR009057">
    <property type="entry name" value="Homeodomain-like_sf"/>
</dbReference>
<dbReference type="EMBL" id="SLUO01000010">
    <property type="protein sequence ID" value="TCL56908.1"/>
    <property type="molecule type" value="Genomic_DNA"/>
</dbReference>
<sequence>MAASPLEYLNNARSMKACNLLRYTEESILSILENTGFHSVSSFNKYFYRVFQVSSREYLKQMKLTNAKPEKQSILEYAGWLYPEKTK</sequence>
<dbReference type="RefSeq" id="WP_031391514.1">
    <property type="nucleotide sequence ID" value="NZ_JPNB01000002.1"/>
</dbReference>
<dbReference type="GO" id="GO:0003700">
    <property type="term" value="F:DNA-binding transcription factor activity"/>
    <property type="evidence" value="ECO:0007669"/>
    <property type="project" value="InterPro"/>
</dbReference>
<evidence type="ECO:0000256" key="1">
    <source>
        <dbReference type="ARBA" id="ARBA00023015"/>
    </source>
</evidence>
<feature type="domain" description="HTH araC/xylS-type" evidence="4">
    <location>
        <begin position="1"/>
        <end position="61"/>
    </location>
</feature>
<name>A0A4R1QSU0_9FIRM</name>
<evidence type="ECO:0000313" key="6">
    <source>
        <dbReference type="Proteomes" id="UP000295718"/>
    </source>
</evidence>
<accession>A0A4R1QSU0</accession>
<organism evidence="5 6">
    <name type="scientific">Kineothrix alysoides</name>
    <dbReference type="NCBI Taxonomy" id="1469948"/>
    <lineage>
        <taxon>Bacteria</taxon>
        <taxon>Bacillati</taxon>
        <taxon>Bacillota</taxon>
        <taxon>Clostridia</taxon>
        <taxon>Lachnospirales</taxon>
        <taxon>Lachnospiraceae</taxon>
        <taxon>Kineothrix</taxon>
    </lineage>
</organism>
<dbReference type="AlphaFoldDB" id="A0A4R1QSU0"/>
<dbReference type="InterPro" id="IPR018060">
    <property type="entry name" value="HTH_AraC"/>
</dbReference>
<keyword evidence="2" id="KW-0238">DNA-binding</keyword>
<dbReference type="Pfam" id="PF12833">
    <property type="entry name" value="HTH_18"/>
    <property type="match status" value="1"/>
</dbReference>